<accession>A0A9D2HRT1</accession>
<dbReference type="Proteomes" id="UP000823860">
    <property type="component" value="Unassembled WGS sequence"/>
</dbReference>
<dbReference type="SUPFAM" id="SSF51569">
    <property type="entry name" value="Aldolase"/>
    <property type="match status" value="1"/>
</dbReference>
<feature type="non-terminal residue" evidence="2">
    <location>
        <position position="61"/>
    </location>
</feature>
<dbReference type="InterPro" id="IPR051690">
    <property type="entry name" value="PseI-like"/>
</dbReference>
<comment type="caution">
    <text evidence="2">The sequence shown here is derived from an EMBL/GenBank/DDBJ whole genome shotgun (WGS) entry which is preliminary data.</text>
</comment>
<organism evidence="2 3">
    <name type="scientific">Candidatus Bacteroides intestinavium</name>
    <dbReference type="NCBI Taxonomy" id="2838469"/>
    <lineage>
        <taxon>Bacteria</taxon>
        <taxon>Pseudomonadati</taxon>
        <taxon>Bacteroidota</taxon>
        <taxon>Bacteroidia</taxon>
        <taxon>Bacteroidales</taxon>
        <taxon>Bacteroidaceae</taxon>
        <taxon>Bacteroides</taxon>
    </lineage>
</organism>
<dbReference type="GO" id="GO:0047444">
    <property type="term" value="F:N-acylneuraminate-9-phosphate synthase activity"/>
    <property type="evidence" value="ECO:0007669"/>
    <property type="project" value="TreeGrafter"/>
</dbReference>
<dbReference type="PANTHER" id="PTHR42966:SF1">
    <property type="entry name" value="SIALIC ACID SYNTHASE"/>
    <property type="match status" value="1"/>
</dbReference>
<dbReference type="Pfam" id="PF03102">
    <property type="entry name" value="NeuB"/>
    <property type="match status" value="1"/>
</dbReference>
<proteinExistence type="predicted"/>
<gene>
    <name evidence="2" type="ORF">H9785_10050</name>
</gene>
<dbReference type="PANTHER" id="PTHR42966">
    <property type="entry name" value="N-ACETYLNEURAMINATE SYNTHASE"/>
    <property type="match status" value="1"/>
</dbReference>
<dbReference type="AlphaFoldDB" id="A0A9D2HRT1"/>
<name>A0A9D2HRT1_9BACE</name>
<evidence type="ECO:0000313" key="3">
    <source>
        <dbReference type="Proteomes" id="UP000823860"/>
    </source>
</evidence>
<dbReference type="EMBL" id="DWZE01000124">
    <property type="protein sequence ID" value="HJA84295.1"/>
    <property type="molecule type" value="Genomic_DNA"/>
</dbReference>
<sequence>MNSKVLIIAEAGVNHNGSLDLAKRLVDEAATAGVDIIKFQTFKADKLVSKTARQAEYQHRN</sequence>
<dbReference type="GO" id="GO:0016051">
    <property type="term" value="P:carbohydrate biosynthetic process"/>
    <property type="evidence" value="ECO:0007669"/>
    <property type="project" value="InterPro"/>
</dbReference>
<evidence type="ECO:0000313" key="2">
    <source>
        <dbReference type="EMBL" id="HJA84295.1"/>
    </source>
</evidence>
<reference evidence="2" key="1">
    <citation type="journal article" date="2021" name="PeerJ">
        <title>Extensive microbial diversity within the chicken gut microbiome revealed by metagenomics and culture.</title>
        <authorList>
            <person name="Gilroy R."/>
            <person name="Ravi A."/>
            <person name="Getino M."/>
            <person name="Pursley I."/>
            <person name="Horton D.L."/>
            <person name="Alikhan N.F."/>
            <person name="Baker D."/>
            <person name="Gharbi K."/>
            <person name="Hall N."/>
            <person name="Watson M."/>
            <person name="Adriaenssens E.M."/>
            <person name="Foster-Nyarko E."/>
            <person name="Jarju S."/>
            <person name="Secka A."/>
            <person name="Antonio M."/>
            <person name="Oren A."/>
            <person name="Chaudhuri R.R."/>
            <person name="La Ragione R."/>
            <person name="Hildebrand F."/>
            <person name="Pallen M.J."/>
        </authorList>
    </citation>
    <scope>NUCLEOTIDE SEQUENCE</scope>
    <source>
        <strain evidence="2">ChiHecec1B25-7008</strain>
    </source>
</reference>
<evidence type="ECO:0000259" key="1">
    <source>
        <dbReference type="Pfam" id="PF03102"/>
    </source>
</evidence>
<reference evidence="2" key="2">
    <citation type="submission" date="2021-04" db="EMBL/GenBank/DDBJ databases">
        <authorList>
            <person name="Gilroy R."/>
        </authorList>
    </citation>
    <scope>NUCLEOTIDE SEQUENCE</scope>
    <source>
        <strain evidence="2">ChiHecec1B25-7008</strain>
    </source>
</reference>
<protein>
    <submittedName>
        <fullName evidence="2">N-acetylneuraminate synthase family protein</fullName>
    </submittedName>
</protein>
<dbReference type="InterPro" id="IPR013785">
    <property type="entry name" value="Aldolase_TIM"/>
</dbReference>
<dbReference type="InterPro" id="IPR013132">
    <property type="entry name" value="PseI/NeuA/B-like_N"/>
</dbReference>
<dbReference type="Gene3D" id="3.20.20.70">
    <property type="entry name" value="Aldolase class I"/>
    <property type="match status" value="1"/>
</dbReference>
<feature type="domain" description="PseI/NeuA/B-like" evidence="1">
    <location>
        <begin position="25"/>
        <end position="60"/>
    </location>
</feature>